<proteinExistence type="predicted"/>
<keyword evidence="1" id="KW-0547">Nucleotide-binding</keyword>
<dbReference type="GeneID" id="39874120"/>
<name>A0A2H6KBH8_9APIC</name>
<dbReference type="EMBL" id="BDSA01000002">
    <property type="protein sequence ID" value="GBE60350.1"/>
    <property type="molecule type" value="Genomic_DNA"/>
</dbReference>
<reference evidence="1 2" key="1">
    <citation type="journal article" date="2017" name="BMC Genomics">
        <title>Whole-genome assembly of Babesia ovata and comparative genomics between closely related pathogens.</title>
        <authorList>
            <person name="Yamagishi J."/>
            <person name="Asada M."/>
            <person name="Hakimi H."/>
            <person name="Tanaka T.Q."/>
            <person name="Sugimoto C."/>
            <person name="Kawazu S."/>
        </authorList>
    </citation>
    <scope>NUCLEOTIDE SEQUENCE [LARGE SCALE GENOMIC DNA]</scope>
    <source>
        <strain evidence="1 2">Miyake</strain>
    </source>
</reference>
<keyword evidence="2" id="KW-1185">Reference proteome</keyword>
<organism evidence="1 2">
    <name type="scientific">Babesia ovata</name>
    <dbReference type="NCBI Taxonomy" id="189622"/>
    <lineage>
        <taxon>Eukaryota</taxon>
        <taxon>Sar</taxon>
        <taxon>Alveolata</taxon>
        <taxon>Apicomplexa</taxon>
        <taxon>Aconoidasida</taxon>
        <taxon>Piroplasmida</taxon>
        <taxon>Babesiidae</taxon>
        <taxon>Babesia</taxon>
    </lineage>
</organism>
<keyword evidence="1" id="KW-0067">ATP-binding</keyword>
<evidence type="ECO:0000313" key="1">
    <source>
        <dbReference type="EMBL" id="GBE60350.1"/>
    </source>
</evidence>
<protein>
    <submittedName>
        <fullName evidence="1">ABC transporter ATP-binding protein, putative</fullName>
    </submittedName>
</protein>
<dbReference type="Proteomes" id="UP000236319">
    <property type="component" value="Unassembled WGS sequence"/>
</dbReference>
<accession>A0A2H6KBH8</accession>
<dbReference type="VEuPathDB" id="PiroplasmaDB:BOVATA_018430"/>
<sequence length="286" mass="30988">MRSAAASSRPQEVLVQVGDELGPAFGAFHGSYGLQGYSDVLQRVLGFLEVLRETVVLGVHVVVLRHAVVRPRHPVAVDGLVENVLLQEGLELRLVAGGGVVNFVAHAVHNVLDEVGVYLSSEGRREQHFRGPELHLDLLVNELQRCLRVGLLENIGHSKSALPHREILTHAVQRFAHQASVAGAAYDVLLELVAVVEDVHCNVELNGVGLLQNQVHHGSGAVGGLLAAILLRQLVDLFLEVQAFAEAVQRLSALRLLDAAEHFRQCCFKHPTKRSGSSASRQSCCV</sequence>
<dbReference type="RefSeq" id="XP_028866593.1">
    <property type="nucleotide sequence ID" value="XM_029010760.1"/>
</dbReference>
<comment type="caution">
    <text evidence="1">The sequence shown here is derived from an EMBL/GenBank/DDBJ whole genome shotgun (WGS) entry which is preliminary data.</text>
</comment>
<evidence type="ECO:0000313" key="2">
    <source>
        <dbReference type="Proteomes" id="UP000236319"/>
    </source>
</evidence>
<dbReference type="GO" id="GO:0005524">
    <property type="term" value="F:ATP binding"/>
    <property type="evidence" value="ECO:0007669"/>
    <property type="project" value="UniProtKB-KW"/>
</dbReference>
<dbReference type="AlphaFoldDB" id="A0A2H6KBH8"/>
<gene>
    <name evidence="1" type="ORF">BOVATA_018430</name>
</gene>